<dbReference type="AlphaFoldDB" id="A0A5A5T8V3"/>
<evidence type="ECO:0000256" key="2">
    <source>
        <dbReference type="ARBA" id="ARBA00022679"/>
    </source>
</evidence>
<dbReference type="PROSITE" id="PS50011">
    <property type="entry name" value="PROTEIN_KINASE_DOM"/>
    <property type="match status" value="1"/>
</dbReference>
<dbReference type="Gene3D" id="1.10.510.10">
    <property type="entry name" value="Transferase(Phosphotransferase) domain 1"/>
    <property type="match status" value="1"/>
</dbReference>
<dbReference type="PANTHER" id="PTHR43289">
    <property type="entry name" value="MITOGEN-ACTIVATED PROTEIN KINASE KINASE KINASE 20-RELATED"/>
    <property type="match status" value="1"/>
</dbReference>
<proteinExistence type="predicted"/>
<evidence type="ECO:0000256" key="3">
    <source>
        <dbReference type="ARBA" id="ARBA00022741"/>
    </source>
</evidence>
<keyword evidence="4" id="KW-0418">Kinase</keyword>
<dbReference type="InterPro" id="IPR015915">
    <property type="entry name" value="Kelch-typ_b-propeller"/>
</dbReference>
<keyword evidence="3" id="KW-0547">Nucleotide-binding</keyword>
<accession>A0A5A5T8V3</accession>
<keyword evidence="2" id="KW-0808">Transferase</keyword>
<dbReference type="GO" id="GO:0004674">
    <property type="term" value="F:protein serine/threonine kinase activity"/>
    <property type="evidence" value="ECO:0007669"/>
    <property type="project" value="UniProtKB-EC"/>
</dbReference>
<organism evidence="9 10">
    <name type="scientific">Dictyobacter arantiisoli</name>
    <dbReference type="NCBI Taxonomy" id="2014874"/>
    <lineage>
        <taxon>Bacteria</taxon>
        <taxon>Bacillati</taxon>
        <taxon>Chloroflexota</taxon>
        <taxon>Ktedonobacteria</taxon>
        <taxon>Ktedonobacterales</taxon>
        <taxon>Dictyobacteraceae</taxon>
        <taxon>Dictyobacter</taxon>
    </lineage>
</organism>
<protein>
    <recommendedName>
        <fullName evidence="1">non-specific serine/threonine protein kinase</fullName>
        <ecNumber evidence="1">2.7.11.1</ecNumber>
    </recommendedName>
</protein>
<keyword evidence="7" id="KW-1133">Transmembrane helix</keyword>
<comment type="caution">
    <text evidence="9">The sequence shown here is derived from an EMBL/GenBank/DDBJ whole genome shotgun (WGS) entry which is preliminary data.</text>
</comment>
<dbReference type="RefSeq" id="WP_149400443.1">
    <property type="nucleotide sequence ID" value="NZ_BIXY01000010.1"/>
</dbReference>
<keyword evidence="7" id="KW-0472">Membrane</keyword>
<dbReference type="Pfam" id="PF00069">
    <property type="entry name" value="Pkinase"/>
    <property type="match status" value="1"/>
</dbReference>
<evidence type="ECO:0000256" key="6">
    <source>
        <dbReference type="SAM" id="MobiDB-lite"/>
    </source>
</evidence>
<keyword evidence="5" id="KW-0067">ATP-binding</keyword>
<dbReference type="SUPFAM" id="SSF56112">
    <property type="entry name" value="Protein kinase-like (PK-like)"/>
    <property type="match status" value="1"/>
</dbReference>
<keyword evidence="10" id="KW-1185">Reference proteome</keyword>
<dbReference type="GO" id="GO:0005524">
    <property type="term" value="F:ATP binding"/>
    <property type="evidence" value="ECO:0007669"/>
    <property type="project" value="UniProtKB-KW"/>
</dbReference>
<dbReference type="EMBL" id="BIXY01000010">
    <property type="protein sequence ID" value="GCF07419.1"/>
    <property type="molecule type" value="Genomic_DNA"/>
</dbReference>
<evidence type="ECO:0000256" key="4">
    <source>
        <dbReference type="ARBA" id="ARBA00022777"/>
    </source>
</evidence>
<dbReference type="EC" id="2.7.11.1" evidence="1"/>
<dbReference type="Gene3D" id="2.120.10.80">
    <property type="entry name" value="Kelch-type beta propeller"/>
    <property type="match status" value="2"/>
</dbReference>
<dbReference type="OrthoDB" id="140599at2"/>
<name>A0A5A5T8V3_9CHLR</name>
<dbReference type="Proteomes" id="UP000322530">
    <property type="component" value="Unassembled WGS sequence"/>
</dbReference>
<keyword evidence="7" id="KW-0812">Transmembrane</keyword>
<evidence type="ECO:0000313" key="9">
    <source>
        <dbReference type="EMBL" id="GCF07419.1"/>
    </source>
</evidence>
<dbReference type="SMART" id="SM00220">
    <property type="entry name" value="S_TKc"/>
    <property type="match status" value="1"/>
</dbReference>
<feature type="region of interest" description="Disordered" evidence="6">
    <location>
        <begin position="447"/>
        <end position="471"/>
    </location>
</feature>
<evidence type="ECO:0000256" key="1">
    <source>
        <dbReference type="ARBA" id="ARBA00012513"/>
    </source>
</evidence>
<evidence type="ECO:0000256" key="5">
    <source>
        <dbReference type="ARBA" id="ARBA00022840"/>
    </source>
</evidence>
<evidence type="ECO:0000259" key="8">
    <source>
        <dbReference type="PROSITE" id="PS50011"/>
    </source>
</evidence>
<reference evidence="9 10" key="1">
    <citation type="submission" date="2019-01" db="EMBL/GenBank/DDBJ databases">
        <title>Draft genome sequence of Dictyobacter sp. Uno17.</title>
        <authorList>
            <person name="Wang C.M."/>
            <person name="Zheng Y."/>
            <person name="Sakai Y."/>
            <person name="Abe K."/>
            <person name="Yokota A."/>
            <person name="Yabe S."/>
        </authorList>
    </citation>
    <scope>NUCLEOTIDE SEQUENCE [LARGE SCALE GENOMIC DNA]</scope>
    <source>
        <strain evidence="9 10">Uno17</strain>
    </source>
</reference>
<evidence type="ECO:0000256" key="7">
    <source>
        <dbReference type="SAM" id="Phobius"/>
    </source>
</evidence>
<dbReference type="InterPro" id="IPR000719">
    <property type="entry name" value="Prot_kinase_dom"/>
</dbReference>
<feature type="transmembrane region" description="Helical" evidence="7">
    <location>
        <begin position="418"/>
        <end position="440"/>
    </location>
</feature>
<feature type="domain" description="Protein kinase" evidence="8">
    <location>
        <begin position="24"/>
        <end position="321"/>
    </location>
</feature>
<dbReference type="PANTHER" id="PTHR43289:SF6">
    <property type="entry name" value="SERINE_THREONINE-PROTEIN KINASE NEKL-3"/>
    <property type="match status" value="1"/>
</dbReference>
<sequence>MIPSEHQAAPHGQFVGRILHDGEYQVKQLFAQGPAHTIYLATHTTLSLSLMLKQIRADQPLPESVVAELDYMLHGGDMTRRTSHKQTQDTVFPSSGGAYTDRFLREALLLVRLQHPVLPTLYDYFSEDGYWYLVINYIPGTTLRHQMQQYGYLSPHTALGYAIQICDVLDYLHRQQPAVIFGALQPDTVMVTPSSSILLIDFGCAHHLDGKELPPELCAESSPYTAPEEAGGQVDIRTDLYSLGVLVREMIHEPLQQEAGPAIHPSSSIMLRGILNLATQAEKEERFQSAHTFFLALERAYRIEERLSYQRLLLNEAHTQARVHQTAPRAIMFANNPTEEHPSVLDLEQRHLARESLQRIRLERMEQEQIEQQLASFDANLQRRSSMSLSQLSLYSPEMPSASVNNPTPRPAYLFHRFIQISFILALTLFIVMASLLINARVIQPESQRERNHLTSESLTRTASASSNAPPANSWLKLNSLPEAEADHASVYVEIQGRAYIYMNGGYRGGSGHRSYDHHLYRYDIAATRWETVAGNQFPGMVNDTVVVTEKQTLFFNAGYSSDSYNLPSLLYSYQPATEQLTKIVPPAPFRLGFAGALFADQQGHLYLTQGFLHAGKPDTYAGSDWYRYDIATNRWQRLADLPRRLGYVVLSNDEQGHILLFGGSADAGQKRQSAAIYRYDIATNHWSTLAQHLPQTISGASGCLITPTKLVIVGGYEQSRHAGKDTAWLTDLSTLHIQSLNPFPAGGSVLGAIACDGQGHAYMARGADNPGNPTRDFWELSLPATSAPSS</sequence>
<dbReference type="InterPro" id="IPR011009">
    <property type="entry name" value="Kinase-like_dom_sf"/>
</dbReference>
<evidence type="ECO:0000313" key="10">
    <source>
        <dbReference type="Proteomes" id="UP000322530"/>
    </source>
</evidence>
<dbReference type="Gene3D" id="3.30.200.20">
    <property type="entry name" value="Phosphorylase Kinase, domain 1"/>
    <property type="match status" value="1"/>
</dbReference>
<dbReference type="SUPFAM" id="SSF117281">
    <property type="entry name" value="Kelch motif"/>
    <property type="match status" value="1"/>
</dbReference>
<gene>
    <name evidence="9" type="ORF">KDI_09830</name>
</gene>